<dbReference type="SUPFAM" id="SSF53067">
    <property type="entry name" value="Actin-like ATPase domain"/>
    <property type="match status" value="1"/>
</dbReference>
<evidence type="ECO:0000313" key="3">
    <source>
        <dbReference type="Proteomes" id="UP000316242"/>
    </source>
</evidence>
<dbReference type="Gene3D" id="3.30.420.40">
    <property type="match status" value="2"/>
</dbReference>
<accession>A0ABQ0RQJ2</accession>
<dbReference type="InterPro" id="IPR036388">
    <property type="entry name" value="WH-like_DNA-bd_sf"/>
</dbReference>
<dbReference type="CDD" id="cd23763">
    <property type="entry name" value="ASKHA_ATPase_ROK"/>
    <property type="match status" value="1"/>
</dbReference>
<dbReference type="Pfam" id="PF00480">
    <property type="entry name" value="ROK"/>
    <property type="match status" value="1"/>
</dbReference>
<protein>
    <submittedName>
        <fullName evidence="2">Transcriptional regulator</fullName>
    </submittedName>
</protein>
<organism evidence="2 3">
    <name type="scientific">Glutamicibacter nicotianae</name>
    <name type="common">Arthrobacter nicotianae</name>
    <dbReference type="NCBI Taxonomy" id="37929"/>
    <lineage>
        <taxon>Bacteria</taxon>
        <taxon>Bacillati</taxon>
        <taxon>Actinomycetota</taxon>
        <taxon>Actinomycetes</taxon>
        <taxon>Micrococcales</taxon>
        <taxon>Micrococcaceae</taxon>
        <taxon>Glutamicibacter</taxon>
    </lineage>
</organism>
<dbReference type="InterPro" id="IPR000600">
    <property type="entry name" value="ROK"/>
</dbReference>
<evidence type="ECO:0000256" key="1">
    <source>
        <dbReference type="ARBA" id="ARBA00006479"/>
    </source>
</evidence>
<gene>
    <name evidence="2" type="ORF">ANI01nite_32950</name>
</gene>
<dbReference type="PANTHER" id="PTHR18964">
    <property type="entry name" value="ROK (REPRESSOR, ORF, KINASE) FAMILY"/>
    <property type="match status" value="1"/>
</dbReference>
<keyword evidence="3" id="KW-1185">Reference proteome</keyword>
<comment type="caution">
    <text evidence="2">The sequence shown here is derived from an EMBL/GenBank/DDBJ whole genome shotgun (WGS) entry which is preliminary data.</text>
</comment>
<comment type="similarity">
    <text evidence="1">Belongs to the ROK (NagC/XylR) family.</text>
</comment>
<sequence length="402" mass="42027">MSSETTGERSGGRTPVTSTQAVRDLNSSLVLDHFWQAPADAGLIATDLVAGTGLTRSTVLAIADELREAGWLHEDRAPSLVPGRGRQARRFTFNKQRCLVVACDIGYRSATCVVADLKGELLGRASRRFDGREAAVDRTGEVLEAVVEALQSAQVAPERVQAACFGLAAPIDRHGEPYPGNPFWDAVRLDFQRLRDFAPGWIWAVENDADLAAMAEISQPGRQGLDSSVTLLAGEWLGAGIVINGEVFRGANGGAGEMAFLERVSGVGSSLGPSAVARTALGEALVAGQNSVLEGQWRPSLAAIADAAASGDRAAREAIARTEEQLALAISTLSGFLDPGTVIIAGGNAGVLAPLLERIQDRLAQLVAFPPALQASLLGRDVVLLGAVQRALAAVRAAALEA</sequence>
<dbReference type="PANTHER" id="PTHR18964:SF149">
    <property type="entry name" value="BIFUNCTIONAL UDP-N-ACETYLGLUCOSAMINE 2-EPIMERASE_N-ACETYLMANNOSAMINE KINASE"/>
    <property type="match status" value="1"/>
</dbReference>
<evidence type="ECO:0000313" key="2">
    <source>
        <dbReference type="EMBL" id="GEC14092.1"/>
    </source>
</evidence>
<reference evidence="2 3" key="1">
    <citation type="submission" date="2019-06" db="EMBL/GenBank/DDBJ databases">
        <title>Whole genome shotgun sequence of Glutamicibacter nicotianae NBRC 14234.</title>
        <authorList>
            <person name="Hosoyama A."/>
            <person name="Uohara A."/>
            <person name="Ohji S."/>
            <person name="Ichikawa N."/>
        </authorList>
    </citation>
    <scope>NUCLEOTIDE SEQUENCE [LARGE SCALE GENOMIC DNA]</scope>
    <source>
        <strain evidence="2 3">NBRC 14234</strain>
    </source>
</reference>
<dbReference type="Proteomes" id="UP000316242">
    <property type="component" value="Unassembled WGS sequence"/>
</dbReference>
<proteinExistence type="inferred from homology"/>
<dbReference type="InterPro" id="IPR043129">
    <property type="entry name" value="ATPase_NBD"/>
</dbReference>
<dbReference type="EMBL" id="BJNE01000032">
    <property type="protein sequence ID" value="GEC14092.1"/>
    <property type="molecule type" value="Genomic_DNA"/>
</dbReference>
<dbReference type="RefSeq" id="WP_170214683.1">
    <property type="nucleotide sequence ID" value="NZ_BAAAWM010000001.1"/>
</dbReference>
<dbReference type="Gene3D" id="1.10.10.10">
    <property type="entry name" value="Winged helix-like DNA-binding domain superfamily/Winged helix DNA-binding domain"/>
    <property type="match status" value="1"/>
</dbReference>
<name>A0ABQ0RQJ2_GLUNI</name>